<evidence type="ECO:0000313" key="1">
    <source>
        <dbReference type="EMBL" id="TWP28358.1"/>
    </source>
</evidence>
<evidence type="ECO:0008006" key="3">
    <source>
        <dbReference type="Google" id="ProtNLM"/>
    </source>
</evidence>
<sequence>MKIYIILLVLLISLIACSQKNKLPSFSKENELISIPEDTLIKDRLIIEKLSKDIQAYQDFKEWGCSLCYEKYSQDSTEINFVNTFIDLFNSCEPITPRTRTSPIGVDSVKCRVLVRLVDEKRNKAKSFFENYIQKESKGEKLSLKSCKELFDKKELRNYYLFFINNKTTFMERVSYEDDYLNFGYAKVYTE</sequence>
<organism evidence="1 2">
    <name type="scientific">Apibacter muscae</name>
    <dbReference type="NCBI Taxonomy" id="2509004"/>
    <lineage>
        <taxon>Bacteria</taxon>
        <taxon>Pseudomonadati</taxon>
        <taxon>Bacteroidota</taxon>
        <taxon>Flavobacteriia</taxon>
        <taxon>Flavobacteriales</taxon>
        <taxon>Weeksellaceae</taxon>
        <taxon>Apibacter</taxon>
    </lineage>
</organism>
<evidence type="ECO:0000313" key="2">
    <source>
        <dbReference type="Proteomes" id="UP000319499"/>
    </source>
</evidence>
<proteinExistence type="predicted"/>
<accession>A0A563DDH0</accession>
<dbReference type="AlphaFoldDB" id="A0A563DDH0"/>
<dbReference type="Proteomes" id="UP000319499">
    <property type="component" value="Unassembled WGS sequence"/>
</dbReference>
<reference evidence="1 2" key="1">
    <citation type="submission" date="2019-02" db="EMBL/GenBank/DDBJ databases">
        <title>Apibacter muscae sp. nov.: a novel member of the house fly microbiota.</title>
        <authorList>
            <person name="Park R."/>
        </authorList>
    </citation>
    <scope>NUCLEOTIDE SEQUENCE [LARGE SCALE GENOMIC DNA]</scope>
    <source>
        <strain evidence="1 2">AL1</strain>
    </source>
</reference>
<dbReference type="RefSeq" id="WP_146292573.1">
    <property type="nucleotide sequence ID" value="NZ_SELH01000019.1"/>
</dbReference>
<protein>
    <recommendedName>
        <fullName evidence="3">Lipoprotein</fullName>
    </recommendedName>
</protein>
<comment type="caution">
    <text evidence="1">The sequence shown here is derived from an EMBL/GenBank/DDBJ whole genome shotgun (WGS) entry which is preliminary data.</text>
</comment>
<keyword evidence="2" id="KW-1185">Reference proteome</keyword>
<dbReference type="EMBL" id="SELH01000019">
    <property type="protein sequence ID" value="TWP28358.1"/>
    <property type="molecule type" value="Genomic_DNA"/>
</dbReference>
<gene>
    <name evidence="1" type="ORF">ETU09_06070</name>
</gene>
<dbReference type="PROSITE" id="PS51257">
    <property type="entry name" value="PROKAR_LIPOPROTEIN"/>
    <property type="match status" value="1"/>
</dbReference>
<name>A0A563DDH0_9FLAO</name>